<evidence type="ECO:0000313" key="3">
    <source>
        <dbReference type="Proteomes" id="UP000253941"/>
    </source>
</evidence>
<evidence type="ECO:0000259" key="1">
    <source>
        <dbReference type="PROSITE" id="PS50990"/>
    </source>
</evidence>
<reference evidence="2 3" key="1">
    <citation type="submission" date="2018-07" db="EMBL/GenBank/DDBJ databases">
        <title>Venubactetium sediminum gen. nov., sp. nov., isolated from a marine solar saltern.</title>
        <authorList>
            <person name="Wang S."/>
        </authorList>
    </citation>
    <scope>NUCLEOTIDE SEQUENCE [LARGE SCALE GENOMIC DNA]</scope>
    <source>
        <strain evidence="2 3">WD2A32</strain>
    </source>
</reference>
<feature type="domain" description="Peptidase C39" evidence="1">
    <location>
        <begin position="80"/>
        <end position="214"/>
    </location>
</feature>
<dbReference type="PROSITE" id="PS50990">
    <property type="entry name" value="PEPTIDASE_C39"/>
    <property type="match status" value="1"/>
</dbReference>
<dbReference type="GO" id="GO:0008233">
    <property type="term" value="F:peptidase activity"/>
    <property type="evidence" value="ECO:0007669"/>
    <property type="project" value="InterPro"/>
</dbReference>
<dbReference type="Pfam" id="PF03412">
    <property type="entry name" value="Peptidase_C39"/>
    <property type="match status" value="1"/>
</dbReference>
<comment type="caution">
    <text evidence="2">The sequence shown here is derived from an EMBL/GenBank/DDBJ whole genome shotgun (WGS) entry which is preliminary data.</text>
</comment>
<dbReference type="GO" id="GO:0006508">
    <property type="term" value="P:proteolysis"/>
    <property type="evidence" value="ECO:0007669"/>
    <property type="project" value="InterPro"/>
</dbReference>
<dbReference type="CDD" id="cd02423">
    <property type="entry name" value="Peptidase_C39G"/>
    <property type="match status" value="1"/>
</dbReference>
<protein>
    <submittedName>
        <fullName evidence="2">Peptidase C39</fullName>
    </submittedName>
</protein>
<organism evidence="2 3">
    <name type="scientific">Ferruginivarius sediminum</name>
    <dbReference type="NCBI Taxonomy" id="2661937"/>
    <lineage>
        <taxon>Bacteria</taxon>
        <taxon>Pseudomonadati</taxon>
        <taxon>Pseudomonadota</taxon>
        <taxon>Alphaproteobacteria</taxon>
        <taxon>Rhodospirillales</taxon>
        <taxon>Rhodospirillaceae</taxon>
        <taxon>Ferruginivarius</taxon>
    </lineage>
</organism>
<name>A0A369TBL4_9PROT</name>
<dbReference type="Proteomes" id="UP000253941">
    <property type="component" value="Unassembled WGS sequence"/>
</dbReference>
<proteinExistence type="predicted"/>
<dbReference type="Gene3D" id="3.90.70.10">
    <property type="entry name" value="Cysteine proteinases"/>
    <property type="match status" value="1"/>
</dbReference>
<dbReference type="EMBL" id="QPMH01000004">
    <property type="protein sequence ID" value="RDD62660.1"/>
    <property type="molecule type" value="Genomic_DNA"/>
</dbReference>
<gene>
    <name evidence="2" type="ORF">DRB17_05725</name>
</gene>
<dbReference type="GO" id="GO:0016020">
    <property type="term" value="C:membrane"/>
    <property type="evidence" value="ECO:0007669"/>
    <property type="project" value="InterPro"/>
</dbReference>
<sequence>MCLVSLSRQAAEERETKRGKQKMRTAFGINRMAASVLAVSLFLAPAAATAQQPVALPSGGLVNAPVKTYTDLRFDQVIRQAYDLSCGAAAVATLLKHGWDVPTDEKQVIDTIVAQADQEQQKKIAKSGFSMLELKEYGESRGFAVGGFRIDEVEKLQKLKVPAITLTNIRGYNHFVVIKGVRNGRVFVADPAFGNRVRSLEDFDEEWNGVVLVFVRRDLSASGFKLEAGAAPPTRELVVLLNPVLSNIRPLPGEF</sequence>
<dbReference type="InterPro" id="IPR005074">
    <property type="entry name" value="Peptidase_C39"/>
</dbReference>
<dbReference type="AlphaFoldDB" id="A0A369TBL4"/>
<keyword evidence="3" id="KW-1185">Reference proteome</keyword>
<accession>A0A369TBL4</accession>
<dbReference type="GO" id="GO:0005524">
    <property type="term" value="F:ATP binding"/>
    <property type="evidence" value="ECO:0007669"/>
    <property type="project" value="InterPro"/>
</dbReference>
<evidence type="ECO:0000313" key="2">
    <source>
        <dbReference type="EMBL" id="RDD62660.1"/>
    </source>
</evidence>